<keyword evidence="7 14" id="KW-0812">Transmembrane</keyword>
<comment type="caution">
    <text evidence="16">The sequence shown here is derived from an EMBL/GenBank/DDBJ whole genome shotgun (WGS) entry which is preliminary data.</text>
</comment>
<reference evidence="16 17" key="1">
    <citation type="submission" date="2016-10" db="EMBL/GenBank/DDBJ databases">
        <title>Draft genome sequences of four alkaliphilic bacteria belonging to the Anaerobacillus genus.</title>
        <authorList>
            <person name="Bassil N.M."/>
            <person name="Lloyd J.R."/>
        </authorList>
    </citation>
    <scope>NUCLEOTIDE SEQUENCE [LARGE SCALE GENOMIC DNA]</scope>
    <source>
        <strain evidence="16 17">DSM 15340</strain>
    </source>
</reference>
<accession>A0A1S2LHS1</accession>
<dbReference type="InterPro" id="IPR036097">
    <property type="entry name" value="HisK_dim/P_sf"/>
</dbReference>
<evidence type="ECO:0000256" key="3">
    <source>
        <dbReference type="ARBA" id="ARBA00012438"/>
    </source>
</evidence>
<dbReference type="InterPro" id="IPR036890">
    <property type="entry name" value="HATPase_C_sf"/>
</dbReference>
<dbReference type="Pfam" id="PF07694">
    <property type="entry name" value="5TM-5TMR_LYT"/>
    <property type="match status" value="1"/>
</dbReference>
<evidence type="ECO:0000259" key="15">
    <source>
        <dbReference type="PROSITE" id="PS50109"/>
    </source>
</evidence>
<dbReference type="SUPFAM" id="SSF55874">
    <property type="entry name" value="ATPase domain of HSP90 chaperone/DNA topoisomerase II/histidine kinase"/>
    <property type="match status" value="1"/>
</dbReference>
<evidence type="ECO:0000256" key="11">
    <source>
        <dbReference type="ARBA" id="ARBA00022989"/>
    </source>
</evidence>
<dbReference type="InterPro" id="IPR004358">
    <property type="entry name" value="Sig_transdc_His_kin-like_C"/>
</dbReference>
<evidence type="ECO:0000256" key="7">
    <source>
        <dbReference type="ARBA" id="ARBA00022692"/>
    </source>
</evidence>
<feature type="transmembrane region" description="Helical" evidence="14">
    <location>
        <begin position="7"/>
        <end position="25"/>
    </location>
</feature>
<feature type="transmembrane region" description="Helical" evidence="14">
    <location>
        <begin position="72"/>
        <end position="97"/>
    </location>
</feature>
<dbReference type="GO" id="GO:0000155">
    <property type="term" value="F:phosphorelay sensor kinase activity"/>
    <property type="evidence" value="ECO:0007669"/>
    <property type="project" value="InterPro"/>
</dbReference>
<organism evidence="16 17">
    <name type="scientific">Anaerobacillus arseniciselenatis</name>
    <dbReference type="NCBI Taxonomy" id="85682"/>
    <lineage>
        <taxon>Bacteria</taxon>
        <taxon>Bacillati</taxon>
        <taxon>Bacillota</taxon>
        <taxon>Bacilli</taxon>
        <taxon>Bacillales</taxon>
        <taxon>Bacillaceae</taxon>
        <taxon>Anaerobacillus</taxon>
    </lineage>
</organism>
<dbReference type="PANTHER" id="PTHR43065:SF46">
    <property type="entry name" value="C4-DICARBOXYLATE TRANSPORT SENSOR PROTEIN DCTB"/>
    <property type="match status" value="1"/>
</dbReference>
<evidence type="ECO:0000256" key="6">
    <source>
        <dbReference type="ARBA" id="ARBA00022679"/>
    </source>
</evidence>
<keyword evidence="11 14" id="KW-1133">Transmembrane helix</keyword>
<dbReference type="GO" id="GO:0005524">
    <property type="term" value="F:ATP binding"/>
    <property type="evidence" value="ECO:0007669"/>
    <property type="project" value="UniProtKB-KW"/>
</dbReference>
<evidence type="ECO:0000256" key="8">
    <source>
        <dbReference type="ARBA" id="ARBA00022741"/>
    </source>
</evidence>
<feature type="transmembrane region" description="Helical" evidence="14">
    <location>
        <begin position="103"/>
        <end position="121"/>
    </location>
</feature>
<dbReference type="GO" id="GO:0005886">
    <property type="term" value="C:plasma membrane"/>
    <property type="evidence" value="ECO:0007669"/>
    <property type="project" value="UniProtKB-SubCell"/>
</dbReference>
<feature type="domain" description="Histidine kinase" evidence="15">
    <location>
        <begin position="210"/>
        <end position="416"/>
    </location>
</feature>
<dbReference type="InterPro" id="IPR005467">
    <property type="entry name" value="His_kinase_dom"/>
</dbReference>
<keyword evidence="12" id="KW-0902">Two-component regulatory system</keyword>
<evidence type="ECO:0000256" key="5">
    <source>
        <dbReference type="ARBA" id="ARBA00022553"/>
    </source>
</evidence>
<protein>
    <recommendedName>
        <fullName evidence="3">histidine kinase</fullName>
        <ecNumber evidence="3">2.7.13.3</ecNumber>
    </recommendedName>
</protein>
<evidence type="ECO:0000256" key="2">
    <source>
        <dbReference type="ARBA" id="ARBA00004651"/>
    </source>
</evidence>
<feature type="transmembrane region" description="Helical" evidence="14">
    <location>
        <begin position="167"/>
        <end position="185"/>
    </location>
</feature>
<dbReference type="EC" id="2.7.13.3" evidence="3"/>
<feature type="transmembrane region" description="Helical" evidence="14">
    <location>
        <begin position="133"/>
        <end position="155"/>
    </location>
</feature>
<proteinExistence type="predicted"/>
<dbReference type="SMART" id="SM00388">
    <property type="entry name" value="HisKA"/>
    <property type="match status" value="1"/>
</dbReference>
<dbReference type="PANTHER" id="PTHR43065">
    <property type="entry name" value="SENSOR HISTIDINE KINASE"/>
    <property type="match status" value="1"/>
</dbReference>
<gene>
    <name evidence="16" type="ORF">BKP35_11835</name>
</gene>
<comment type="subcellular location">
    <subcellularLocation>
        <location evidence="2">Cell membrane</location>
        <topology evidence="2">Multi-pass membrane protein</topology>
    </subcellularLocation>
</comment>
<dbReference type="PRINTS" id="PR00344">
    <property type="entry name" value="BCTRLSENSOR"/>
</dbReference>
<keyword evidence="5" id="KW-0597">Phosphoprotein</keyword>
<dbReference type="PROSITE" id="PS50109">
    <property type="entry name" value="HIS_KIN"/>
    <property type="match status" value="1"/>
</dbReference>
<keyword evidence="13 14" id="KW-0472">Membrane</keyword>
<dbReference type="GO" id="GO:0071555">
    <property type="term" value="P:cell wall organization"/>
    <property type="evidence" value="ECO:0007669"/>
    <property type="project" value="InterPro"/>
</dbReference>
<dbReference type="EMBL" id="MLQQ01000026">
    <property type="protein sequence ID" value="OIJ11623.1"/>
    <property type="molecule type" value="Genomic_DNA"/>
</dbReference>
<dbReference type="InterPro" id="IPR003594">
    <property type="entry name" value="HATPase_dom"/>
</dbReference>
<dbReference type="InterPro" id="IPR011620">
    <property type="entry name" value="Sig_transdc_His_kinase_LytS_TM"/>
</dbReference>
<dbReference type="Pfam" id="PF00512">
    <property type="entry name" value="HisKA"/>
    <property type="match status" value="1"/>
</dbReference>
<dbReference type="InterPro" id="IPR003661">
    <property type="entry name" value="HisK_dim/P_dom"/>
</dbReference>
<comment type="catalytic activity">
    <reaction evidence="1">
        <text>ATP + protein L-histidine = ADP + protein N-phospho-L-histidine.</text>
        <dbReference type="EC" id="2.7.13.3"/>
    </reaction>
</comment>
<evidence type="ECO:0000256" key="4">
    <source>
        <dbReference type="ARBA" id="ARBA00022475"/>
    </source>
</evidence>
<evidence type="ECO:0000256" key="13">
    <source>
        <dbReference type="ARBA" id="ARBA00023136"/>
    </source>
</evidence>
<keyword evidence="10" id="KW-0067">ATP-binding</keyword>
<keyword evidence="17" id="KW-1185">Reference proteome</keyword>
<sequence length="423" mass="47692">MDGIESLLLNLLFLIVFLLFVPLFLEKSLKTLPIKLKKSIIIFSFCIAIVSSMSFPITAVEGFIFDLRWIPLVIGILYGGIPVGILLATITIGYRFLIGGEGVIPNLIVCVFLVTLSILLIKRFNSLIKKNRIKMVTSFSLTAGLLQLIVFYAIFRVPVSGLEILTYSVLLVFSAFIVIYTLEIIREENMINQKLFEAEKMKIVSHLASSVSHEVRNPLTVVRGFLQMMEQTEMSRYEQKKFLKISMDEIDRANIIIGDYLSFAKPTEQNMEILNLKKEFQRAIDMIKPMANMNSVEITTKIESCYIKGQSQLFQQCLLNILKNCIEAMPESGELSIETKKDKKLVYIIIEDNGHGMSKEQLVRIGEPYFTTKGSGGTGLGMMTVKRIVDMLDGRIHISSELNKGTRFEISIPVVESEKGQSA</sequence>
<keyword evidence="4" id="KW-1003">Cell membrane</keyword>
<evidence type="ECO:0000256" key="14">
    <source>
        <dbReference type="SAM" id="Phobius"/>
    </source>
</evidence>
<dbReference type="CDD" id="cd00082">
    <property type="entry name" value="HisKA"/>
    <property type="match status" value="1"/>
</dbReference>
<keyword evidence="6" id="KW-0808">Transferase</keyword>
<dbReference type="Pfam" id="PF02518">
    <property type="entry name" value="HATPase_c"/>
    <property type="match status" value="1"/>
</dbReference>
<dbReference type="Gene3D" id="1.10.287.130">
    <property type="match status" value="1"/>
</dbReference>
<dbReference type="AlphaFoldDB" id="A0A1S2LHS1"/>
<dbReference type="SMART" id="SM00387">
    <property type="entry name" value="HATPase_c"/>
    <property type="match status" value="1"/>
</dbReference>
<dbReference type="SUPFAM" id="SSF47384">
    <property type="entry name" value="Homodimeric domain of signal transducing histidine kinase"/>
    <property type="match status" value="1"/>
</dbReference>
<evidence type="ECO:0000256" key="1">
    <source>
        <dbReference type="ARBA" id="ARBA00000085"/>
    </source>
</evidence>
<evidence type="ECO:0000256" key="10">
    <source>
        <dbReference type="ARBA" id="ARBA00022840"/>
    </source>
</evidence>
<keyword evidence="8" id="KW-0547">Nucleotide-binding</keyword>
<evidence type="ECO:0000256" key="9">
    <source>
        <dbReference type="ARBA" id="ARBA00022777"/>
    </source>
</evidence>
<dbReference type="Proteomes" id="UP000180098">
    <property type="component" value="Unassembled WGS sequence"/>
</dbReference>
<feature type="transmembrane region" description="Helical" evidence="14">
    <location>
        <begin position="40"/>
        <end position="60"/>
    </location>
</feature>
<dbReference type="Gene3D" id="3.30.565.10">
    <property type="entry name" value="Histidine kinase-like ATPase, C-terminal domain"/>
    <property type="match status" value="1"/>
</dbReference>
<evidence type="ECO:0000313" key="17">
    <source>
        <dbReference type="Proteomes" id="UP000180098"/>
    </source>
</evidence>
<keyword evidence="9" id="KW-0418">Kinase</keyword>
<name>A0A1S2LHS1_9BACI</name>
<evidence type="ECO:0000313" key="16">
    <source>
        <dbReference type="EMBL" id="OIJ11623.1"/>
    </source>
</evidence>
<evidence type="ECO:0000256" key="12">
    <source>
        <dbReference type="ARBA" id="ARBA00023012"/>
    </source>
</evidence>
<dbReference type="RefSeq" id="WP_071313556.1">
    <property type="nucleotide sequence ID" value="NZ_MLQQ01000026.1"/>
</dbReference>